<proteinExistence type="predicted"/>
<feature type="compositionally biased region" description="Basic and acidic residues" evidence="1">
    <location>
        <begin position="157"/>
        <end position="173"/>
    </location>
</feature>
<sequence length="198" mass="21624">MDSKDHVAKSRESYTSGTPGSDSTAIAPQRVGPTPRASSADSRSSSRGTPQREAGGAKSTSLEGYEGSKSQIIFKESGAAVNIIRSPFKDSAMLDPKAMEGEVNIMDLVDRYEEQPTMVDAPLRKPPAKTLGGTRQARRRGRQPGISEETVFDNIEDDKSGRTKSEDYGKENETYENLPTPPNEKEKEKKKNMPKEGT</sequence>
<dbReference type="AlphaFoldDB" id="A0A368H0W6"/>
<name>A0A368H0W6_ANCCA</name>
<gene>
    <name evidence="2" type="ORF">ANCCAN_04999</name>
</gene>
<reference evidence="2 3" key="1">
    <citation type="submission" date="2014-10" db="EMBL/GenBank/DDBJ databases">
        <title>Draft genome of the hookworm Ancylostoma caninum.</title>
        <authorList>
            <person name="Mitreva M."/>
        </authorList>
    </citation>
    <scope>NUCLEOTIDE SEQUENCE [LARGE SCALE GENOMIC DNA]</scope>
    <source>
        <strain evidence="2 3">Baltimore</strain>
    </source>
</reference>
<evidence type="ECO:0000313" key="3">
    <source>
        <dbReference type="Proteomes" id="UP000252519"/>
    </source>
</evidence>
<evidence type="ECO:0000313" key="2">
    <source>
        <dbReference type="EMBL" id="RCN48890.1"/>
    </source>
</evidence>
<accession>A0A368H0W6</accession>
<dbReference type="Proteomes" id="UP000252519">
    <property type="component" value="Unassembled WGS sequence"/>
</dbReference>
<feature type="region of interest" description="Disordered" evidence="1">
    <location>
        <begin position="1"/>
        <end position="67"/>
    </location>
</feature>
<protein>
    <submittedName>
        <fullName evidence="2">Uncharacterized protein</fullName>
    </submittedName>
</protein>
<feature type="compositionally biased region" description="Low complexity" evidence="1">
    <location>
        <begin position="36"/>
        <end position="47"/>
    </location>
</feature>
<comment type="caution">
    <text evidence="2">The sequence shown here is derived from an EMBL/GenBank/DDBJ whole genome shotgun (WGS) entry which is preliminary data.</text>
</comment>
<dbReference type="EMBL" id="JOJR01000041">
    <property type="protein sequence ID" value="RCN48890.1"/>
    <property type="molecule type" value="Genomic_DNA"/>
</dbReference>
<feature type="region of interest" description="Disordered" evidence="1">
    <location>
        <begin position="117"/>
        <end position="198"/>
    </location>
</feature>
<organism evidence="2 3">
    <name type="scientific">Ancylostoma caninum</name>
    <name type="common">Dog hookworm</name>
    <dbReference type="NCBI Taxonomy" id="29170"/>
    <lineage>
        <taxon>Eukaryota</taxon>
        <taxon>Metazoa</taxon>
        <taxon>Ecdysozoa</taxon>
        <taxon>Nematoda</taxon>
        <taxon>Chromadorea</taxon>
        <taxon>Rhabditida</taxon>
        <taxon>Rhabditina</taxon>
        <taxon>Rhabditomorpha</taxon>
        <taxon>Strongyloidea</taxon>
        <taxon>Ancylostomatidae</taxon>
        <taxon>Ancylostomatinae</taxon>
        <taxon>Ancylostoma</taxon>
    </lineage>
</organism>
<dbReference type="OrthoDB" id="10637467at2759"/>
<keyword evidence="3" id="KW-1185">Reference proteome</keyword>
<evidence type="ECO:0000256" key="1">
    <source>
        <dbReference type="SAM" id="MobiDB-lite"/>
    </source>
</evidence>
<feature type="compositionally biased region" description="Polar residues" evidence="1">
    <location>
        <begin position="13"/>
        <end position="26"/>
    </location>
</feature>
<feature type="compositionally biased region" description="Basic and acidic residues" evidence="1">
    <location>
        <begin position="1"/>
        <end position="12"/>
    </location>
</feature>
<feature type="compositionally biased region" description="Basic and acidic residues" evidence="1">
    <location>
        <begin position="183"/>
        <end position="198"/>
    </location>
</feature>